<keyword evidence="4" id="KW-1185">Reference proteome</keyword>
<feature type="signal peptide" evidence="2">
    <location>
        <begin position="1"/>
        <end position="25"/>
    </location>
</feature>
<evidence type="ECO:0000256" key="2">
    <source>
        <dbReference type="SAM" id="SignalP"/>
    </source>
</evidence>
<dbReference type="AlphaFoldDB" id="A0A7R9AHI6"/>
<reference evidence="3" key="1">
    <citation type="submission" date="2020-11" db="EMBL/GenBank/DDBJ databases">
        <authorList>
            <person name="Tran Van P."/>
        </authorList>
    </citation>
    <scope>NUCLEOTIDE SEQUENCE</scope>
</reference>
<feature type="region of interest" description="Disordered" evidence="1">
    <location>
        <begin position="134"/>
        <end position="153"/>
    </location>
</feature>
<protein>
    <submittedName>
        <fullName evidence="3">Uncharacterized protein</fullName>
    </submittedName>
</protein>
<accession>A0A7R9AHI6</accession>
<gene>
    <name evidence="3" type="ORF">DSTB1V02_LOCUS14103</name>
</gene>
<dbReference type="EMBL" id="CAJPEV010009230">
    <property type="protein sequence ID" value="CAG0905593.1"/>
    <property type="molecule type" value="Genomic_DNA"/>
</dbReference>
<proteinExistence type="predicted"/>
<keyword evidence="2" id="KW-0732">Signal</keyword>
<name>A0A7R9AHI6_9CRUS</name>
<evidence type="ECO:0000313" key="3">
    <source>
        <dbReference type="EMBL" id="CAD7254357.1"/>
    </source>
</evidence>
<feature type="region of interest" description="Disordered" evidence="1">
    <location>
        <begin position="160"/>
        <end position="181"/>
    </location>
</feature>
<organism evidence="3">
    <name type="scientific">Darwinula stevensoni</name>
    <dbReference type="NCBI Taxonomy" id="69355"/>
    <lineage>
        <taxon>Eukaryota</taxon>
        <taxon>Metazoa</taxon>
        <taxon>Ecdysozoa</taxon>
        <taxon>Arthropoda</taxon>
        <taxon>Crustacea</taxon>
        <taxon>Oligostraca</taxon>
        <taxon>Ostracoda</taxon>
        <taxon>Podocopa</taxon>
        <taxon>Podocopida</taxon>
        <taxon>Darwinulocopina</taxon>
        <taxon>Darwinuloidea</taxon>
        <taxon>Darwinulidae</taxon>
        <taxon>Darwinula</taxon>
    </lineage>
</organism>
<evidence type="ECO:0000256" key="1">
    <source>
        <dbReference type="SAM" id="MobiDB-lite"/>
    </source>
</evidence>
<feature type="region of interest" description="Disordered" evidence="1">
    <location>
        <begin position="69"/>
        <end position="88"/>
    </location>
</feature>
<dbReference type="Proteomes" id="UP000677054">
    <property type="component" value="Unassembled WGS sequence"/>
</dbReference>
<evidence type="ECO:0000313" key="4">
    <source>
        <dbReference type="Proteomes" id="UP000677054"/>
    </source>
</evidence>
<sequence>MISKDAKSSLLLLLFLAWDILPCTGTAWASSSSLGPRQSQRLKKLLERRLRDLDAEKRNLILDSLHHDRAQEEEKKSERVERELKEMSHQLQRLEEKVDSDSEEIHKLVSKLENEGRMGPQVVVVAAGDERGNGKVIVKTDSPKLPPDLGESADIIPLRNETDRAAKAREGNGRIARPEAV</sequence>
<dbReference type="EMBL" id="LR908748">
    <property type="protein sequence ID" value="CAD7254357.1"/>
    <property type="molecule type" value="Genomic_DNA"/>
</dbReference>
<feature type="chain" id="PRO_5036209954" evidence="2">
    <location>
        <begin position="26"/>
        <end position="181"/>
    </location>
</feature>